<dbReference type="GeneID" id="37038261"/>
<dbReference type="AlphaFoldDB" id="A0A316VRG4"/>
<dbReference type="InParanoid" id="A0A316VRG4"/>
<sequence length="287" mass="31192">MVPSYSRRSMSALVLHSAKETAAEDSARNQEQILPGDQPIAERDLAKHVAALAKSDPKYAAFLRTLLPGTASFWTFYSMMSKPKETGGLRSFAKLPRRALNGAIAALGQGYTRIYRSLGKLEQHYEDVTKMIRELPDVAFAIEMRNMGQALATTAEQHNNMSEAFSERCQRLARRVELVAQEQLDLHELASARQKLQDIVDNVGDEDVLIAAAQRVKAIRGRYEANVARLYFTDLVALLPAPATPDVASESSKDKSAAAVGGPASDGSASLAGDSDDSSEPASKRRA</sequence>
<evidence type="ECO:0000256" key="1">
    <source>
        <dbReference type="SAM" id="MobiDB-lite"/>
    </source>
</evidence>
<feature type="compositionally biased region" description="Low complexity" evidence="1">
    <location>
        <begin position="257"/>
        <end position="273"/>
    </location>
</feature>
<dbReference type="Proteomes" id="UP000245783">
    <property type="component" value="Unassembled WGS sequence"/>
</dbReference>
<accession>A0A316VRG4</accession>
<dbReference type="RefSeq" id="XP_025367347.1">
    <property type="nucleotide sequence ID" value="XM_025516391.1"/>
</dbReference>
<evidence type="ECO:0000313" key="3">
    <source>
        <dbReference type="Proteomes" id="UP000245783"/>
    </source>
</evidence>
<protein>
    <submittedName>
        <fullName evidence="2">Uncharacterized protein</fullName>
    </submittedName>
</protein>
<proteinExistence type="predicted"/>
<dbReference type="EMBL" id="KZ819426">
    <property type="protein sequence ID" value="PWN40187.1"/>
    <property type="molecule type" value="Genomic_DNA"/>
</dbReference>
<gene>
    <name evidence="2" type="ORF">IE81DRAFT_349465</name>
</gene>
<dbReference type="OrthoDB" id="10406419at2759"/>
<organism evidence="2 3">
    <name type="scientific">Ceraceosorus guamensis</name>
    <dbReference type="NCBI Taxonomy" id="1522189"/>
    <lineage>
        <taxon>Eukaryota</taxon>
        <taxon>Fungi</taxon>
        <taxon>Dikarya</taxon>
        <taxon>Basidiomycota</taxon>
        <taxon>Ustilaginomycotina</taxon>
        <taxon>Exobasidiomycetes</taxon>
        <taxon>Ceraceosorales</taxon>
        <taxon>Ceraceosoraceae</taxon>
        <taxon>Ceraceosorus</taxon>
    </lineage>
</organism>
<feature type="region of interest" description="Disordered" evidence="1">
    <location>
        <begin position="244"/>
        <end position="287"/>
    </location>
</feature>
<evidence type="ECO:0000313" key="2">
    <source>
        <dbReference type="EMBL" id="PWN40187.1"/>
    </source>
</evidence>
<reference evidence="2 3" key="1">
    <citation type="journal article" date="2018" name="Mol. Biol. Evol.">
        <title>Broad Genomic Sampling Reveals a Smut Pathogenic Ancestry of the Fungal Clade Ustilaginomycotina.</title>
        <authorList>
            <person name="Kijpornyongpan T."/>
            <person name="Mondo S.J."/>
            <person name="Barry K."/>
            <person name="Sandor L."/>
            <person name="Lee J."/>
            <person name="Lipzen A."/>
            <person name="Pangilinan J."/>
            <person name="LaButti K."/>
            <person name="Hainaut M."/>
            <person name="Henrissat B."/>
            <person name="Grigoriev I.V."/>
            <person name="Spatafora J.W."/>
            <person name="Aime M.C."/>
        </authorList>
    </citation>
    <scope>NUCLEOTIDE SEQUENCE [LARGE SCALE GENOMIC DNA]</scope>
    <source>
        <strain evidence="2 3">MCA 4658</strain>
    </source>
</reference>
<name>A0A316VRG4_9BASI</name>
<keyword evidence="3" id="KW-1185">Reference proteome</keyword>